<accession>A0A8S0WLX9</accession>
<name>A0A8S0WLX9_CYCAE</name>
<dbReference type="InterPro" id="IPR036047">
    <property type="entry name" value="F-box-like_dom_sf"/>
</dbReference>
<dbReference type="InterPro" id="IPR001810">
    <property type="entry name" value="F-box_dom"/>
</dbReference>
<evidence type="ECO:0000313" key="2">
    <source>
        <dbReference type="EMBL" id="CAA7260632.1"/>
    </source>
</evidence>
<reference evidence="2 3" key="1">
    <citation type="submission" date="2020-01" db="EMBL/GenBank/DDBJ databases">
        <authorList>
            <person name="Gupta K D."/>
        </authorList>
    </citation>
    <scope>NUCLEOTIDE SEQUENCE [LARGE SCALE GENOMIC DNA]</scope>
</reference>
<protein>
    <recommendedName>
        <fullName evidence="1">F-box domain-containing protein</fullName>
    </recommendedName>
</protein>
<dbReference type="CDD" id="cd09917">
    <property type="entry name" value="F-box_SF"/>
    <property type="match status" value="1"/>
</dbReference>
<evidence type="ECO:0000259" key="1">
    <source>
        <dbReference type="PROSITE" id="PS50181"/>
    </source>
</evidence>
<dbReference type="PROSITE" id="PS50181">
    <property type="entry name" value="FBOX"/>
    <property type="match status" value="1"/>
</dbReference>
<dbReference type="AlphaFoldDB" id="A0A8S0WLX9"/>
<dbReference type="Proteomes" id="UP000467700">
    <property type="component" value="Unassembled WGS sequence"/>
</dbReference>
<evidence type="ECO:0000313" key="3">
    <source>
        <dbReference type="Proteomes" id="UP000467700"/>
    </source>
</evidence>
<dbReference type="OrthoDB" id="2745718at2759"/>
<dbReference type="EMBL" id="CACVBS010000030">
    <property type="protein sequence ID" value="CAA7260632.1"/>
    <property type="molecule type" value="Genomic_DNA"/>
</dbReference>
<gene>
    <name evidence="2" type="ORF">AAE3_LOCUS3071</name>
</gene>
<sequence length="490" mass="55539">MAQSLTSIPEDLLFDIMCRLDGPSILSMAMSCRALYQIFQSDTIKYIYELDMSSMQDAGSGKPAAELLDALRDREKAWADLNWSSVEIVKADPHSMAYDHVAGAFAQTDGRNISVHWLPSISKTENRTTTRLDTGFWVRDFMLDVGEDLVVFLHKERLPGGTFHGRLYCRTISTNEPHSACLSAGPLSFQFYLDGGIIPLTEELEVVEDVLFLTTSDNRGPRILIWNWKMGFLIHDFRDQLPPLIHELDVVQRDVFIVASRADSGKILIYQITPTMVCIPVLIATLSLPGTNGPYIRHFQAESGRYQHRPTPGALFLPSPTSRMHVFAIGYSSGLEGLLFVRSSTFSRYVHCRNEGLEVAWSEWGEQESRFLEKRLRQGWRRYAHGNRIVCIQKYLDSTWIEVLNFSSSTSLTSRSAPGLHARQGCFRHDNPTIIEKGDTFEEDVVTRLPYHVASRKVSGKTPFSCMIDEDRIVGLEFVYDALELTVYSF</sequence>
<dbReference type="Pfam" id="PF00646">
    <property type="entry name" value="F-box"/>
    <property type="match status" value="1"/>
</dbReference>
<keyword evidence="3" id="KW-1185">Reference proteome</keyword>
<feature type="domain" description="F-box" evidence="1">
    <location>
        <begin position="2"/>
        <end position="50"/>
    </location>
</feature>
<comment type="caution">
    <text evidence="2">The sequence shown here is derived from an EMBL/GenBank/DDBJ whole genome shotgun (WGS) entry which is preliminary data.</text>
</comment>
<dbReference type="SUPFAM" id="SSF81383">
    <property type="entry name" value="F-box domain"/>
    <property type="match status" value="1"/>
</dbReference>
<organism evidence="2 3">
    <name type="scientific">Cyclocybe aegerita</name>
    <name type="common">Black poplar mushroom</name>
    <name type="synonym">Agrocybe aegerita</name>
    <dbReference type="NCBI Taxonomy" id="1973307"/>
    <lineage>
        <taxon>Eukaryota</taxon>
        <taxon>Fungi</taxon>
        <taxon>Dikarya</taxon>
        <taxon>Basidiomycota</taxon>
        <taxon>Agaricomycotina</taxon>
        <taxon>Agaricomycetes</taxon>
        <taxon>Agaricomycetidae</taxon>
        <taxon>Agaricales</taxon>
        <taxon>Agaricineae</taxon>
        <taxon>Bolbitiaceae</taxon>
        <taxon>Cyclocybe</taxon>
    </lineage>
</organism>
<proteinExistence type="predicted"/>